<dbReference type="Gene3D" id="2.60.200.20">
    <property type="match status" value="1"/>
</dbReference>
<dbReference type="GO" id="GO:0004016">
    <property type="term" value="F:adenylate cyclase activity"/>
    <property type="evidence" value="ECO:0007669"/>
    <property type="project" value="UniProtKB-ARBA"/>
</dbReference>
<dbReference type="InterPro" id="IPR029787">
    <property type="entry name" value="Nucleotide_cyclase"/>
</dbReference>
<dbReference type="PROSITE" id="PS50125">
    <property type="entry name" value="GUANYLATE_CYCLASE_2"/>
    <property type="match status" value="1"/>
</dbReference>
<sequence length="551" mass="61559">MATFLIHKANDETQVIKLKKDYVTLGRRNDNDIVLDDVFVSREHAEVIKKGKKYILKDRKSRYGTFVNGDRIIEVTLNYGDEIQLGNTIITFVDEKKLDQIPERKTPTKKIGARINLLDKIEEIKLRLNKGEKKELILSSLNELKAGFALYQTRLAEAEKSKEIASTLCEVGNIINFVFDLNVLLNLLMDLALKILQARRGFIMLYNEESGSLKVKVARNMGGELAGEGAKGISQTIAWQAFKSGKPITTEDATKDKRFMAQESVISYAIGSVICVPLISKDRGNIGVMYLDNPVTQKQFHAGDIQFMTSFANQAAIAIENAQLYEKIKEEEKIRARLQRFFSPAVVKKIMSEEGAVALGGENRTATILFCDIRGYTSLVEKIDTLIAVEILNDFLSSMTEEVFLQEGTLDKYIGDCVMAIFGAPVSHPDDPLRAIKAALGMKERVHQLKETWRKKLKIPEVESFEIGIGIHTGEVIAGNVGNINRMEYTVVSTAVNLASRLENAAGRGQILISHATYEPTKEFINAKKLSPVKLKNISRPVQVYEVLGLK</sequence>
<dbReference type="SMART" id="SM00065">
    <property type="entry name" value="GAF"/>
    <property type="match status" value="1"/>
</dbReference>
<evidence type="ECO:0000313" key="3">
    <source>
        <dbReference type="EMBL" id="HEC77565.1"/>
    </source>
</evidence>
<feature type="domain" description="Guanylate cyclase" evidence="2">
    <location>
        <begin position="367"/>
        <end position="503"/>
    </location>
</feature>
<dbReference type="GO" id="GO:0035556">
    <property type="term" value="P:intracellular signal transduction"/>
    <property type="evidence" value="ECO:0007669"/>
    <property type="project" value="InterPro"/>
</dbReference>
<dbReference type="InterPro" id="IPR050697">
    <property type="entry name" value="Adenylyl/Guanylyl_Cyclase_3/4"/>
</dbReference>
<dbReference type="SMART" id="SM00044">
    <property type="entry name" value="CYCc"/>
    <property type="match status" value="1"/>
</dbReference>
<dbReference type="Pfam" id="PF01590">
    <property type="entry name" value="GAF"/>
    <property type="match status" value="1"/>
</dbReference>
<dbReference type="InterPro" id="IPR003018">
    <property type="entry name" value="GAF"/>
</dbReference>
<dbReference type="PANTHER" id="PTHR43081">
    <property type="entry name" value="ADENYLATE CYCLASE, TERMINAL-DIFFERENTIATION SPECIFIC-RELATED"/>
    <property type="match status" value="1"/>
</dbReference>
<evidence type="ECO:0000259" key="1">
    <source>
        <dbReference type="PROSITE" id="PS50006"/>
    </source>
</evidence>
<dbReference type="CDD" id="cd07302">
    <property type="entry name" value="CHD"/>
    <property type="match status" value="1"/>
</dbReference>
<name>A0A9C9EKK0_UNCW3</name>
<dbReference type="Pfam" id="PF00211">
    <property type="entry name" value="Guanylate_cyc"/>
    <property type="match status" value="1"/>
</dbReference>
<dbReference type="SUPFAM" id="SSF49879">
    <property type="entry name" value="SMAD/FHA domain"/>
    <property type="match status" value="1"/>
</dbReference>
<dbReference type="InterPro" id="IPR000253">
    <property type="entry name" value="FHA_dom"/>
</dbReference>
<reference evidence="3" key="1">
    <citation type="journal article" date="2020" name="mSystems">
        <title>Genome- and Community-Level Interaction Insights into Carbon Utilization and Element Cycling Functions of Hydrothermarchaeota in Hydrothermal Sediment.</title>
        <authorList>
            <person name="Zhou Z."/>
            <person name="Liu Y."/>
            <person name="Xu W."/>
            <person name="Pan J."/>
            <person name="Luo Z.H."/>
            <person name="Li M."/>
        </authorList>
    </citation>
    <scope>NUCLEOTIDE SEQUENCE</scope>
    <source>
        <strain evidence="3">HyVt-388</strain>
    </source>
</reference>
<dbReference type="GO" id="GO:0006171">
    <property type="term" value="P:cAMP biosynthetic process"/>
    <property type="evidence" value="ECO:0007669"/>
    <property type="project" value="TreeGrafter"/>
</dbReference>
<dbReference type="PANTHER" id="PTHR43081:SF1">
    <property type="entry name" value="ADENYLATE CYCLASE, TERMINAL-DIFFERENTIATION SPECIFIC"/>
    <property type="match status" value="1"/>
</dbReference>
<accession>A0A9C9EKK0</accession>
<dbReference type="Gene3D" id="3.30.70.1230">
    <property type="entry name" value="Nucleotide cyclase"/>
    <property type="match status" value="1"/>
</dbReference>
<dbReference type="Proteomes" id="UP000885826">
    <property type="component" value="Unassembled WGS sequence"/>
</dbReference>
<protein>
    <submittedName>
        <fullName evidence="3">FHA domain-containing protein</fullName>
    </submittedName>
</protein>
<dbReference type="Pfam" id="PF00498">
    <property type="entry name" value="FHA"/>
    <property type="match status" value="1"/>
</dbReference>
<dbReference type="PROSITE" id="PS50006">
    <property type="entry name" value="FHA_DOMAIN"/>
    <property type="match status" value="1"/>
</dbReference>
<feature type="domain" description="FHA" evidence="1">
    <location>
        <begin position="23"/>
        <end position="72"/>
    </location>
</feature>
<dbReference type="SUPFAM" id="SSF55781">
    <property type="entry name" value="GAF domain-like"/>
    <property type="match status" value="1"/>
</dbReference>
<dbReference type="AlphaFoldDB" id="A0A9C9EKK0"/>
<dbReference type="CDD" id="cd00060">
    <property type="entry name" value="FHA"/>
    <property type="match status" value="1"/>
</dbReference>
<dbReference type="InterPro" id="IPR008984">
    <property type="entry name" value="SMAD_FHA_dom_sf"/>
</dbReference>
<evidence type="ECO:0000313" key="4">
    <source>
        <dbReference type="Proteomes" id="UP000885826"/>
    </source>
</evidence>
<dbReference type="SMART" id="SM00240">
    <property type="entry name" value="FHA"/>
    <property type="match status" value="1"/>
</dbReference>
<comment type="caution">
    <text evidence="3">The sequence shown here is derived from an EMBL/GenBank/DDBJ whole genome shotgun (WGS) entry which is preliminary data.</text>
</comment>
<dbReference type="InterPro" id="IPR001054">
    <property type="entry name" value="A/G_cyclase"/>
</dbReference>
<dbReference type="EMBL" id="DRIG01000004">
    <property type="protein sequence ID" value="HEC77565.1"/>
    <property type="molecule type" value="Genomic_DNA"/>
</dbReference>
<dbReference type="Gene3D" id="3.30.450.40">
    <property type="match status" value="1"/>
</dbReference>
<proteinExistence type="predicted"/>
<evidence type="ECO:0000259" key="2">
    <source>
        <dbReference type="PROSITE" id="PS50125"/>
    </source>
</evidence>
<dbReference type="InterPro" id="IPR029016">
    <property type="entry name" value="GAF-like_dom_sf"/>
</dbReference>
<gene>
    <name evidence="3" type="ORF">ENI34_00295</name>
</gene>
<dbReference type="SUPFAM" id="SSF55073">
    <property type="entry name" value="Nucleotide cyclase"/>
    <property type="match status" value="1"/>
</dbReference>
<organism evidence="3 4">
    <name type="scientific">candidate division WOR-3 bacterium</name>
    <dbReference type="NCBI Taxonomy" id="2052148"/>
    <lineage>
        <taxon>Bacteria</taxon>
        <taxon>Bacteria division WOR-3</taxon>
    </lineage>
</organism>